<evidence type="ECO:0000256" key="6">
    <source>
        <dbReference type="SAM" id="MobiDB-lite"/>
    </source>
</evidence>
<keyword evidence="4" id="KW-0064">Aspartyl protease</keyword>
<organism evidence="9 10">
    <name type="scientific">Trichoderma ghanense</name>
    <dbReference type="NCBI Taxonomy" id="65468"/>
    <lineage>
        <taxon>Eukaryota</taxon>
        <taxon>Fungi</taxon>
        <taxon>Dikarya</taxon>
        <taxon>Ascomycota</taxon>
        <taxon>Pezizomycotina</taxon>
        <taxon>Sordariomycetes</taxon>
        <taxon>Hypocreomycetidae</taxon>
        <taxon>Hypocreales</taxon>
        <taxon>Hypocreaceae</taxon>
        <taxon>Trichoderma</taxon>
    </lineage>
</organism>
<evidence type="ECO:0000256" key="1">
    <source>
        <dbReference type="ARBA" id="ARBA00007447"/>
    </source>
</evidence>
<evidence type="ECO:0000256" key="3">
    <source>
        <dbReference type="ARBA" id="ARBA00022729"/>
    </source>
</evidence>
<dbReference type="CDD" id="cd05474">
    <property type="entry name" value="SAP_like"/>
    <property type="match status" value="1"/>
</dbReference>
<dbReference type="GeneID" id="300573238"/>
<dbReference type="Pfam" id="PF00026">
    <property type="entry name" value="Asp"/>
    <property type="match status" value="1"/>
</dbReference>
<dbReference type="PROSITE" id="PS51767">
    <property type="entry name" value="PEPTIDASE_A1"/>
    <property type="match status" value="1"/>
</dbReference>
<keyword evidence="3 7" id="KW-0732">Signal</keyword>
<feature type="region of interest" description="Disordered" evidence="6">
    <location>
        <begin position="650"/>
        <end position="674"/>
    </location>
</feature>
<dbReference type="RefSeq" id="XP_073562591.1">
    <property type="nucleotide sequence ID" value="XM_073698788.1"/>
</dbReference>
<accession>A0ABY2HGE7</accession>
<feature type="compositionally biased region" description="Polar residues" evidence="6">
    <location>
        <begin position="42"/>
        <end position="57"/>
    </location>
</feature>
<evidence type="ECO:0000259" key="8">
    <source>
        <dbReference type="PROSITE" id="PS51767"/>
    </source>
</evidence>
<evidence type="ECO:0000256" key="4">
    <source>
        <dbReference type="ARBA" id="ARBA00022750"/>
    </source>
</evidence>
<dbReference type="Gene3D" id="2.40.70.10">
    <property type="entry name" value="Acid Proteases"/>
    <property type="match status" value="2"/>
</dbReference>
<feature type="compositionally biased region" description="Basic and acidic residues" evidence="6">
    <location>
        <begin position="101"/>
        <end position="119"/>
    </location>
</feature>
<keyword evidence="2" id="KW-0645">Protease</keyword>
<dbReference type="PRINTS" id="PR00792">
    <property type="entry name" value="PEPSIN"/>
</dbReference>
<feature type="compositionally biased region" description="Low complexity" evidence="6">
    <location>
        <begin position="650"/>
        <end position="660"/>
    </location>
</feature>
<dbReference type="EMBL" id="PPTA01000002">
    <property type="protein sequence ID" value="TFB06390.1"/>
    <property type="molecule type" value="Genomic_DNA"/>
</dbReference>
<comment type="caution">
    <text evidence="9">The sequence shown here is derived from an EMBL/GenBank/DDBJ whole genome shotgun (WGS) entry which is preliminary data.</text>
</comment>
<dbReference type="InterPro" id="IPR021109">
    <property type="entry name" value="Peptidase_aspartic_dom_sf"/>
</dbReference>
<gene>
    <name evidence="9" type="ORF">CCMA1212_001358</name>
</gene>
<feature type="compositionally biased region" description="Low complexity" evidence="6">
    <location>
        <begin position="553"/>
        <end position="620"/>
    </location>
</feature>
<dbReference type="InterPro" id="IPR033121">
    <property type="entry name" value="PEPTIDASE_A1"/>
</dbReference>
<evidence type="ECO:0000313" key="10">
    <source>
        <dbReference type="Proteomes" id="UP001642720"/>
    </source>
</evidence>
<name>A0ABY2HGE7_9HYPO</name>
<evidence type="ECO:0000256" key="2">
    <source>
        <dbReference type="ARBA" id="ARBA00022670"/>
    </source>
</evidence>
<evidence type="ECO:0000313" key="9">
    <source>
        <dbReference type="EMBL" id="TFB06390.1"/>
    </source>
</evidence>
<evidence type="ECO:0000256" key="5">
    <source>
        <dbReference type="ARBA" id="ARBA00022801"/>
    </source>
</evidence>
<protein>
    <submittedName>
        <fullName evidence="9">Candidapepsin-8</fullName>
    </submittedName>
</protein>
<dbReference type="InterPro" id="IPR033876">
    <property type="entry name" value="SAP-like"/>
</dbReference>
<feature type="chain" id="PRO_5046996703" evidence="7">
    <location>
        <begin position="23"/>
        <end position="694"/>
    </location>
</feature>
<keyword evidence="5" id="KW-0378">Hydrolase</keyword>
<evidence type="ECO:0000256" key="7">
    <source>
        <dbReference type="SAM" id="SignalP"/>
    </source>
</evidence>
<sequence length="694" mass="72602">MAISSFLVLSLALLAHARPKHAFEPEDLGHRITLPVIPASPSPNQGATDLSQRSAADQQEDKPFHILPYPYPSKRDVDSRQQPEEEDKPFHILPYPYPSKRSAESSGEAKDGEEGDKPFHILPYPYPNKRSILEDDEGAAGGMTLPVPLGEHDLPFLKEKRKLPADDVPSGAFTLPIIHARRPKLASRAIEVQVENRSDVSYYAQLNIGTPPQTVYAQIDTGSFELWVNPNCTNVQSADQRFCRAIGFYDPSSSSTADVTSQSARLRYGIGSADVTYVRDTIALSSSSTAMKAVQFGVADTSVDEFSGILGIGAGQGFNTDYPNFVDELAAQGVTATKAFSLALGSKAEEEGVIIFGGVDTAKFHGELAHLPIVPADDSPDGVARYWVKMKSISLTPPSDSADDKPVAFPQTSMTVFLDSGSTLTLLPPQLVRQIASALGSTQTDESGFFVVDCALASQDGTIDFEFDGVTIRVPYAEMIRQVSTLPPHCYLGMMGSTQFALLGDTFLRSAYAVFDLTSNVVHLAPYANCGTNVKSITSTSSLSNLVGACNDPSNSPSSPSKSPSSSPAPSSTTTTKKVASKTSSPTAVSPSATSSSSSSAPAPSSPTTTVNVPSPSSAVGQPKVLPSVTQASSGGAETTAAAAAAAATSAAKGSSTTTGVVPSQTGGTNGAGRMGVRGFALSVVVAAMGFLLV</sequence>
<dbReference type="InterPro" id="IPR001461">
    <property type="entry name" value="Aspartic_peptidase_A1"/>
</dbReference>
<reference evidence="9 10" key="1">
    <citation type="submission" date="2018-01" db="EMBL/GenBank/DDBJ databases">
        <title>Genome characterization of the sugarcane-associated fungus Trichoderma ghanense CCMA-1212 and their application in lignocelulose bioconversion.</title>
        <authorList>
            <person name="Steindorff A.S."/>
            <person name="Mendes T.D."/>
            <person name="Vilela E.S.D."/>
            <person name="Rodrigues D.S."/>
            <person name="Formighieri E.F."/>
            <person name="Melo I.S."/>
            <person name="Favaro L.C.L."/>
        </authorList>
    </citation>
    <scope>NUCLEOTIDE SEQUENCE [LARGE SCALE GENOMIC DNA]</scope>
    <source>
        <strain evidence="9 10">CCMA-1212</strain>
    </source>
</reference>
<feature type="region of interest" description="Disordered" evidence="6">
    <location>
        <begin position="548"/>
        <end position="623"/>
    </location>
</feature>
<dbReference type="PANTHER" id="PTHR47966:SF65">
    <property type="entry name" value="ASPARTIC-TYPE ENDOPEPTIDASE"/>
    <property type="match status" value="1"/>
</dbReference>
<feature type="region of interest" description="Disordered" evidence="6">
    <location>
        <begin position="34"/>
        <end position="120"/>
    </location>
</feature>
<feature type="signal peptide" evidence="7">
    <location>
        <begin position="1"/>
        <end position="22"/>
    </location>
</feature>
<proteinExistence type="inferred from homology"/>
<dbReference type="PANTHER" id="PTHR47966">
    <property type="entry name" value="BETA-SITE APP-CLEAVING ENZYME, ISOFORM A-RELATED"/>
    <property type="match status" value="1"/>
</dbReference>
<feature type="compositionally biased region" description="Basic and acidic residues" evidence="6">
    <location>
        <begin position="73"/>
        <end position="83"/>
    </location>
</feature>
<feature type="domain" description="Peptidase A1" evidence="8">
    <location>
        <begin position="202"/>
        <end position="525"/>
    </location>
</feature>
<dbReference type="Proteomes" id="UP001642720">
    <property type="component" value="Unassembled WGS sequence"/>
</dbReference>
<dbReference type="SUPFAM" id="SSF50630">
    <property type="entry name" value="Acid proteases"/>
    <property type="match status" value="1"/>
</dbReference>
<keyword evidence="10" id="KW-1185">Reference proteome</keyword>
<comment type="similarity">
    <text evidence="1">Belongs to the peptidase A1 family.</text>
</comment>